<dbReference type="Proteomes" id="UP000039046">
    <property type="component" value="Unassembled WGS sequence"/>
</dbReference>
<feature type="disulfide bond" evidence="6">
    <location>
        <begin position="418"/>
        <end position="426"/>
    </location>
</feature>
<dbReference type="GO" id="GO:0016158">
    <property type="term" value="F:inositol hexakisphosphate 3-phosphatase activity"/>
    <property type="evidence" value="ECO:0007669"/>
    <property type="project" value="UniProtKB-EC"/>
</dbReference>
<proteinExistence type="inferred from homology"/>
<evidence type="ECO:0000256" key="7">
    <source>
        <dbReference type="SAM" id="SignalP"/>
    </source>
</evidence>
<dbReference type="HOGENOM" id="CLU_020880_3_1_1"/>
<dbReference type="CDD" id="cd07061">
    <property type="entry name" value="HP_HAP_like"/>
    <property type="match status" value="1"/>
</dbReference>
<dbReference type="InterPro" id="IPR033379">
    <property type="entry name" value="Acid_Pase_AS"/>
</dbReference>
<dbReference type="InterPro" id="IPR000560">
    <property type="entry name" value="His_Pase_clade-2"/>
</dbReference>
<evidence type="ECO:0000256" key="6">
    <source>
        <dbReference type="PIRSR" id="PIRSR000894-2"/>
    </source>
</evidence>
<dbReference type="Pfam" id="PF00328">
    <property type="entry name" value="His_Phos_2"/>
    <property type="match status" value="1"/>
</dbReference>
<name>A0A0A1T4E1_9HYPO</name>
<dbReference type="STRING" id="1531966.A0A0A1T4E1"/>
<dbReference type="InterPro" id="IPR016274">
    <property type="entry name" value="Histidine_acid_Pase_euk"/>
</dbReference>
<dbReference type="EC" id="3.1.3.8" evidence="2"/>
<dbReference type="SUPFAM" id="SSF53254">
    <property type="entry name" value="Phosphoglycerate mutase-like"/>
    <property type="match status" value="1"/>
</dbReference>
<keyword evidence="3" id="KW-0378">Hydrolase</keyword>
<keyword evidence="9" id="KW-1185">Reference proteome</keyword>
<dbReference type="GO" id="GO:0009277">
    <property type="term" value="C:fungal-type cell wall"/>
    <property type="evidence" value="ECO:0007669"/>
    <property type="project" value="TreeGrafter"/>
</dbReference>
<evidence type="ECO:0000313" key="9">
    <source>
        <dbReference type="Proteomes" id="UP000039046"/>
    </source>
</evidence>
<feature type="disulfide bond" evidence="6">
    <location>
        <begin position="73"/>
        <end position="392"/>
    </location>
</feature>
<dbReference type="PROSITE" id="PS00616">
    <property type="entry name" value="HIS_ACID_PHOSPHAT_1"/>
    <property type="match status" value="1"/>
</dbReference>
<protein>
    <recommendedName>
        <fullName evidence="2">3-phytase</fullName>
        <ecNumber evidence="2">3.1.3.8</ecNumber>
    </recommendedName>
</protein>
<dbReference type="PIRSF" id="PIRSF000894">
    <property type="entry name" value="Acid_phosphatase"/>
    <property type="match status" value="1"/>
</dbReference>
<dbReference type="AlphaFoldDB" id="A0A0A1T4E1"/>
<evidence type="ECO:0000256" key="2">
    <source>
        <dbReference type="ARBA" id="ARBA00012632"/>
    </source>
</evidence>
<dbReference type="GO" id="GO:0003993">
    <property type="term" value="F:acid phosphatase activity"/>
    <property type="evidence" value="ECO:0007669"/>
    <property type="project" value="TreeGrafter"/>
</dbReference>
<feature type="chain" id="PRO_5001979350" description="3-phytase" evidence="7">
    <location>
        <begin position="21"/>
        <end position="481"/>
    </location>
</feature>
<feature type="active site" description="Proton donor" evidence="5">
    <location>
        <position position="343"/>
    </location>
</feature>
<evidence type="ECO:0000256" key="4">
    <source>
        <dbReference type="ARBA" id="ARBA00023180"/>
    </source>
</evidence>
<accession>A0A0A1T4E1</accession>
<dbReference type="InterPro" id="IPR029033">
    <property type="entry name" value="His_PPase_superfam"/>
</dbReference>
<keyword evidence="6" id="KW-1015">Disulfide bond</keyword>
<keyword evidence="4" id="KW-0325">Glycoprotein</keyword>
<dbReference type="EMBL" id="CDHN01000004">
    <property type="protein sequence ID" value="CEJ92066.1"/>
    <property type="molecule type" value="Genomic_DNA"/>
</dbReference>
<dbReference type="PROSITE" id="PS00778">
    <property type="entry name" value="HIS_ACID_PHOSPHAT_2"/>
    <property type="match status" value="1"/>
</dbReference>
<feature type="active site" description="Nucleophile" evidence="5">
    <location>
        <position position="84"/>
    </location>
</feature>
<dbReference type="PANTHER" id="PTHR20963:SF18">
    <property type="entry name" value="ACID PHOSPHATASE PHO11-RELATED"/>
    <property type="match status" value="1"/>
</dbReference>
<sequence length="481" mass="54237">MQLSISLALAAAATTGMVSALRNSPDHASRYTFAAPYDQSFGEGYSVLKHIGSLGPYTNHVSYGVGRDPPDGCRVDQVIMLRRHGERYPQSSDRKPINAVLDRLYSFNVTQWRDDLQFLNTWKWQVPDSIYALETASGPYNGLLTTYKHGSEYRVRYGHLFDPNSSKKVPMWSAKYERVTETARKFGEGFFGWNYTTSAALNLIPETYSQGANSLTPRCPADKDYGKKCQDIPNYRPEFDVAAARLNSQNPGLKLNGSDIYELMYLSVYELTYQGYSDWTNVFTLDEWVNFGYVEDLGFYYCVGPGNSKYTLARGSVFANASVTLLNEGPEKNGGLFFNFAHDSNITPVLYALGIRVPDRDLPMDHIPFPNPYKIADIMPMGGHLVLERMQCNATAHSAKDIYVRVVLNEAVIPYTSCQDGPGFSCSLKNFTAMFDKRRGDYLHDCKVNSSVPQHLSFWWEYNTTSENNYPTTPIPYQGLT</sequence>
<dbReference type="PANTHER" id="PTHR20963">
    <property type="entry name" value="MULTIPLE INOSITOL POLYPHOSPHATE PHOSPHATASE-RELATED"/>
    <property type="match status" value="1"/>
</dbReference>
<evidence type="ECO:0000313" key="8">
    <source>
        <dbReference type="EMBL" id="CEJ92066.1"/>
    </source>
</evidence>
<comment type="similarity">
    <text evidence="1">Belongs to the histidine acid phosphatase family.</text>
</comment>
<dbReference type="OrthoDB" id="6509975at2759"/>
<organism evidence="8 9">
    <name type="scientific">[Torrubiella] hemipterigena</name>
    <dbReference type="NCBI Taxonomy" id="1531966"/>
    <lineage>
        <taxon>Eukaryota</taxon>
        <taxon>Fungi</taxon>
        <taxon>Dikarya</taxon>
        <taxon>Ascomycota</taxon>
        <taxon>Pezizomycotina</taxon>
        <taxon>Sordariomycetes</taxon>
        <taxon>Hypocreomycetidae</taxon>
        <taxon>Hypocreales</taxon>
        <taxon>Clavicipitaceae</taxon>
        <taxon>Clavicipitaceae incertae sedis</taxon>
        <taxon>'Torrubiella' clade</taxon>
    </lineage>
</organism>
<evidence type="ECO:0000256" key="1">
    <source>
        <dbReference type="ARBA" id="ARBA00005375"/>
    </source>
</evidence>
<keyword evidence="7" id="KW-0732">Signal</keyword>
<gene>
    <name evidence="8" type="ORF">VHEMI07744</name>
</gene>
<feature type="signal peptide" evidence="7">
    <location>
        <begin position="1"/>
        <end position="20"/>
    </location>
</feature>
<evidence type="ECO:0000256" key="3">
    <source>
        <dbReference type="ARBA" id="ARBA00022801"/>
    </source>
</evidence>
<evidence type="ECO:0000256" key="5">
    <source>
        <dbReference type="PIRSR" id="PIRSR000894-1"/>
    </source>
</evidence>
<reference evidence="8 9" key="1">
    <citation type="journal article" date="2015" name="Genome Announc.">
        <title>Draft Genome Sequence and Gene Annotation of the Entomopathogenic Fungus Verticillium hemipterigenum.</title>
        <authorList>
            <person name="Horn F."/>
            <person name="Habel A."/>
            <person name="Scharf D.H."/>
            <person name="Dworschak J."/>
            <person name="Brakhage A.A."/>
            <person name="Guthke R."/>
            <person name="Hertweck C."/>
            <person name="Linde J."/>
        </authorList>
    </citation>
    <scope>NUCLEOTIDE SEQUENCE [LARGE SCALE GENOMIC DNA]</scope>
</reference>
<dbReference type="Gene3D" id="3.40.50.1240">
    <property type="entry name" value="Phosphoglycerate mutase-like"/>
    <property type="match status" value="1"/>
</dbReference>